<accession>A0A367ZIK4</accession>
<sequence length="142" mass="15683">MRIRGVDLEACTNGCGGIWFDAAELFRLDEPEEGEGDPVLARLLARSSQSPSGPSGEKRICLKCGAKMKNHEHREGSGIFIDECYACGGIWLDGGELKAIRENPVVRQSNEERARLAREFSQKVQEEKQRLGRGGKPPARQS</sequence>
<dbReference type="Proteomes" id="UP000252355">
    <property type="component" value="Unassembled WGS sequence"/>
</dbReference>
<evidence type="ECO:0000313" key="4">
    <source>
        <dbReference type="Proteomes" id="UP000252355"/>
    </source>
</evidence>
<organism evidence="3 4">
    <name type="scientific">Candidatus Ozemobacter sibiricus</name>
    <dbReference type="NCBI Taxonomy" id="2268124"/>
    <lineage>
        <taxon>Bacteria</taxon>
        <taxon>Candidatus Ozemobacteria</taxon>
        <taxon>Candidatus Ozemobacterales</taxon>
        <taxon>Candidatus Ozemobacteraceae</taxon>
        <taxon>Candidatus Ozemobacter</taxon>
    </lineage>
</organism>
<protein>
    <recommendedName>
        <fullName evidence="2">Transcription factor zinc-finger domain-containing protein</fullName>
    </recommendedName>
</protein>
<dbReference type="InterPro" id="IPR027392">
    <property type="entry name" value="TF_Znf"/>
</dbReference>
<dbReference type="Pfam" id="PF13453">
    <property type="entry name" value="Zn_ribbon_TFIIB"/>
    <property type="match status" value="1"/>
</dbReference>
<feature type="region of interest" description="Disordered" evidence="1">
    <location>
        <begin position="111"/>
        <end position="142"/>
    </location>
</feature>
<evidence type="ECO:0000259" key="2">
    <source>
        <dbReference type="Pfam" id="PF13453"/>
    </source>
</evidence>
<evidence type="ECO:0000313" key="3">
    <source>
        <dbReference type="EMBL" id="RCK77935.1"/>
    </source>
</evidence>
<feature type="domain" description="Transcription factor zinc-finger" evidence="2">
    <location>
        <begin position="61"/>
        <end position="100"/>
    </location>
</feature>
<feature type="compositionally biased region" description="Basic and acidic residues" evidence="1">
    <location>
        <begin position="111"/>
        <end position="130"/>
    </location>
</feature>
<name>A0A367ZIK4_9BACT</name>
<proteinExistence type="predicted"/>
<dbReference type="EMBL" id="QOQW01000030">
    <property type="protein sequence ID" value="RCK77935.1"/>
    <property type="molecule type" value="Genomic_DNA"/>
</dbReference>
<gene>
    <name evidence="3" type="ORF">OZSIB_1973</name>
</gene>
<evidence type="ECO:0000256" key="1">
    <source>
        <dbReference type="SAM" id="MobiDB-lite"/>
    </source>
</evidence>
<reference evidence="3 4" key="1">
    <citation type="submission" date="2018-05" db="EMBL/GenBank/DDBJ databases">
        <title>A metagenomic window into the 2 km-deep terrestrial subsurface aquifer revealed taxonomically and functionally diverse microbial community comprising novel uncultured bacterial lineages.</title>
        <authorList>
            <person name="Kadnikov V.V."/>
            <person name="Mardanov A.V."/>
            <person name="Beletsky A.V."/>
            <person name="Banks D."/>
            <person name="Pimenov N.V."/>
            <person name="Frank Y.A."/>
            <person name="Karnachuk O.V."/>
            <person name="Ravin N.V."/>
        </authorList>
    </citation>
    <scope>NUCLEOTIDE SEQUENCE [LARGE SCALE GENOMIC DNA]</scope>
    <source>
        <strain evidence="3">BY5</strain>
    </source>
</reference>
<dbReference type="AlphaFoldDB" id="A0A367ZIK4"/>
<comment type="caution">
    <text evidence="3">The sequence shown here is derived from an EMBL/GenBank/DDBJ whole genome shotgun (WGS) entry which is preliminary data.</text>
</comment>